<keyword evidence="2" id="KW-0802">TPR repeat</keyword>
<sequence>MARQEADQTTRVRFGAFELDVRSGELRAIEPSDGESAILQEQPFRILQLLIERNGDVATREDIRRSLWPDERTVDFNHSINVAIATLRRVLDDPATEAKYIETVARRGYRLIPAPAWLPASTAPALKEDSPGLNHELLHIQTPDQAAIPPAYARERKTFIRLWVWPITVMALLAAVTGVAWYWKLRPAMRLAANDTVVLADISNQTSDPVFEDALNTALRIEFEQTPYFNLLGTDKVRGTMKLLGYPDAQKVTPENAREVCLRSNSVAVIASSIADAGNRFRIEVSGIECRTGKTLASSAKIAANRKEIVATLGQLGEQLRRKMGEPSSSVARFSKPLNVATSDSLEALQLLTTGYRLHLERDKQAASYYQRAIDLDPKLALAYIGLGAWHSNFAENTEATAAETKAFHLRDRLTGPTRFLAETLYYSLVTGDLEKAYPVYLEWVQTFPLDVRGHINFSFCALYLGQLDRAVTEAREAVRLLPSPATYGNLIQITLNDDQIEAAKAALHEAEQQGTVDPFRVWRHFIAFLQGNQAGMREQAAWAENTASGEAAALLYAEANAEAYAGRFHSAAAQFNKAKKKSIENEYGGIPLSLQEEFAIQEAEAGQAVDARELLPGLIAESKDRNTRLDLAMLLARVGETEKSKALADALSREYPLDTLAQNYALPVVRAAIQLEENDPAGALKSLRPTVRYELSLSDTVNSVYPAYLRGLAYLQMGKGALAIPEFQKVIDHPGVVGRFVTGALARLQLARAQAISGDKTSARNSYQEFFAIWKDADHDVPVYRQAKVEYSRLD</sequence>
<keyword evidence="5" id="KW-0812">Transmembrane</keyword>
<keyword evidence="1" id="KW-0677">Repeat</keyword>
<proteinExistence type="predicted"/>
<dbReference type="PROSITE" id="PS51755">
    <property type="entry name" value="OMPR_PHOB"/>
    <property type="match status" value="1"/>
</dbReference>
<organism evidence="7 8">
    <name type="scientific">Silvibacterium bohemicum</name>
    <dbReference type="NCBI Taxonomy" id="1577686"/>
    <lineage>
        <taxon>Bacteria</taxon>
        <taxon>Pseudomonadati</taxon>
        <taxon>Acidobacteriota</taxon>
        <taxon>Terriglobia</taxon>
        <taxon>Terriglobales</taxon>
        <taxon>Acidobacteriaceae</taxon>
        <taxon>Silvibacterium</taxon>
    </lineage>
</organism>
<evidence type="ECO:0000256" key="3">
    <source>
        <dbReference type="ARBA" id="ARBA00023125"/>
    </source>
</evidence>
<dbReference type="GO" id="GO:0006355">
    <property type="term" value="P:regulation of DNA-templated transcription"/>
    <property type="evidence" value="ECO:0007669"/>
    <property type="project" value="InterPro"/>
</dbReference>
<dbReference type="InterPro" id="IPR011990">
    <property type="entry name" value="TPR-like_helical_dom_sf"/>
</dbReference>
<dbReference type="Proteomes" id="UP000538666">
    <property type="component" value="Unassembled WGS sequence"/>
</dbReference>
<dbReference type="AlphaFoldDB" id="A0A841JS49"/>
<name>A0A841JS49_9BACT</name>
<dbReference type="EMBL" id="JACHEK010000004">
    <property type="protein sequence ID" value="MBB6144136.1"/>
    <property type="molecule type" value="Genomic_DNA"/>
</dbReference>
<dbReference type="InterPro" id="IPR036388">
    <property type="entry name" value="WH-like_DNA-bd_sf"/>
</dbReference>
<evidence type="ECO:0000256" key="5">
    <source>
        <dbReference type="SAM" id="Phobius"/>
    </source>
</evidence>
<dbReference type="SUPFAM" id="SSF48452">
    <property type="entry name" value="TPR-like"/>
    <property type="match status" value="2"/>
</dbReference>
<dbReference type="GO" id="GO:0000160">
    <property type="term" value="P:phosphorelay signal transduction system"/>
    <property type="evidence" value="ECO:0007669"/>
    <property type="project" value="InterPro"/>
</dbReference>
<evidence type="ECO:0000256" key="2">
    <source>
        <dbReference type="ARBA" id="ARBA00022803"/>
    </source>
</evidence>
<protein>
    <submittedName>
        <fullName evidence="7">DNA-binding winged helix-turn-helix (WHTH) protein/tetratricopeptide (TPR) repeat protein</fullName>
    </submittedName>
</protein>
<dbReference type="PANTHER" id="PTHR44858:SF1">
    <property type="entry name" value="UDP-N-ACETYLGLUCOSAMINE--PEPTIDE N-ACETYLGLUCOSAMINYLTRANSFERASE SPINDLY-RELATED"/>
    <property type="match status" value="1"/>
</dbReference>
<dbReference type="SUPFAM" id="SSF46894">
    <property type="entry name" value="C-terminal effector domain of the bipartite response regulators"/>
    <property type="match status" value="1"/>
</dbReference>
<keyword evidence="5" id="KW-0472">Membrane</keyword>
<feature type="DNA-binding region" description="OmpR/PhoB-type" evidence="4">
    <location>
        <begin position="9"/>
        <end position="113"/>
    </location>
</feature>
<dbReference type="OrthoDB" id="102505at2"/>
<evidence type="ECO:0000259" key="6">
    <source>
        <dbReference type="PROSITE" id="PS51755"/>
    </source>
</evidence>
<dbReference type="SMART" id="SM00862">
    <property type="entry name" value="Trans_reg_C"/>
    <property type="match status" value="1"/>
</dbReference>
<dbReference type="RefSeq" id="WP_050059192.1">
    <property type="nucleotide sequence ID" value="NZ_JACHEK010000004.1"/>
</dbReference>
<dbReference type="GO" id="GO:0003677">
    <property type="term" value="F:DNA binding"/>
    <property type="evidence" value="ECO:0007669"/>
    <property type="project" value="UniProtKB-UniRule"/>
</dbReference>
<evidence type="ECO:0000313" key="8">
    <source>
        <dbReference type="Proteomes" id="UP000538666"/>
    </source>
</evidence>
<feature type="transmembrane region" description="Helical" evidence="5">
    <location>
        <begin position="162"/>
        <end position="183"/>
    </location>
</feature>
<evidence type="ECO:0000313" key="7">
    <source>
        <dbReference type="EMBL" id="MBB6144136.1"/>
    </source>
</evidence>
<dbReference type="CDD" id="cd00383">
    <property type="entry name" value="trans_reg_C"/>
    <property type="match status" value="1"/>
</dbReference>
<dbReference type="PANTHER" id="PTHR44858">
    <property type="entry name" value="TETRATRICOPEPTIDE REPEAT PROTEIN 6"/>
    <property type="match status" value="1"/>
</dbReference>
<comment type="caution">
    <text evidence="7">The sequence shown here is derived from an EMBL/GenBank/DDBJ whole genome shotgun (WGS) entry which is preliminary data.</text>
</comment>
<gene>
    <name evidence="7" type="ORF">HNQ77_002088</name>
</gene>
<reference evidence="7 8" key="1">
    <citation type="submission" date="2020-08" db="EMBL/GenBank/DDBJ databases">
        <title>Genomic Encyclopedia of Type Strains, Phase IV (KMG-IV): sequencing the most valuable type-strain genomes for metagenomic binning, comparative biology and taxonomic classification.</title>
        <authorList>
            <person name="Goeker M."/>
        </authorList>
    </citation>
    <scope>NUCLEOTIDE SEQUENCE [LARGE SCALE GENOMIC DNA]</scope>
    <source>
        <strain evidence="7 8">DSM 103733</strain>
    </source>
</reference>
<evidence type="ECO:0000256" key="4">
    <source>
        <dbReference type="PROSITE-ProRule" id="PRU01091"/>
    </source>
</evidence>
<accession>A0A841JS49</accession>
<dbReference type="Gene3D" id="1.25.40.10">
    <property type="entry name" value="Tetratricopeptide repeat domain"/>
    <property type="match status" value="2"/>
</dbReference>
<dbReference type="InterPro" id="IPR001867">
    <property type="entry name" value="OmpR/PhoB-type_DNA-bd"/>
</dbReference>
<keyword evidence="3 4" id="KW-0238">DNA-binding</keyword>
<keyword evidence="5" id="KW-1133">Transmembrane helix</keyword>
<dbReference type="InterPro" id="IPR050498">
    <property type="entry name" value="Ycf3"/>
</dbReference>
<dbReference type="InterPro" id="IPR016032">
    <property type="entry name" value="Sig_transdc_resp-reg_C-effctor"/>
</dbReference>
<dbReference type="Gene3D" id="1.10.10.10">
    <property type="entry name" value="Winged helix-like DNA-binding domain superfamily/Winged helix DNA-binding domain"/>
    <property type="match status" value="1"/>
</dbReference>
<evidence type="ECO:0000256" key="1">
    <source>
        <dbReference type="ARBA" id="ARBA00022737"/>
    </source>
</evidence>
<dbReference type="Pfam" id="PF00486">
    <property type="entry name" value="Trans_reg_C"/>
    <property type="match status" value="1"/>
</dbReference>
<feature type="domain" description="OmpR/PhoB-type" evidence="6">
    <location>
        <begin position="9"/>
        <end position="113"/>
    </location>
</feature>
<keyword evidence="8" id="KW-1185">Reference proteome</keyword>